<feature type="transmembrane region" description="Helical" evidence="1">
    <location>
        <begin position="120"/>
        <end position="143"/>
    </location>
</feature>
<accession>A0A7J6YDV8</accession>
<dbReference type="AlphaFoldDB" id="A0A7J6YDV8"/>
<evidence type="ECO:0000313" key="2">
    <source>
        <dbReference type="EMBL" id="KAF5224859.1"/>
    </source>
</evidence>
<dbReference type="VEuPathDB" id="TriTrypDB:ECC02_002164"/>
<keyword evidence="1" id="KW-1133">Transmembrane helix</keyword>
<dbReference type="Proteomes" id="UP000583944">
    <property type="component" value="Unassembled WGS sequence"/>
</dbReference>
<evidence type="ECO:0000256" key="1">
    <source>
        <dbReference type="SAM" id="Phobius"/>
    </source>
</evidence>
<name>A0A7J6YDV8_TRYCR</name>
<dbReference type="EMBL" id="JABDHM010000010">
    <property type="protein sequence ID" value="KAF5224859.1"/>
    <property type="molecule type" value="Genomic_DNA"/>
</dbReference>
<sequence>MDVAMRATTQATHRAKDSFVIVRSKRLPVSVSKDPTTSSSRSCRRAPHKMWWAILLENSQLSEQKYEPQPSHVRHKESFCVFAASEFACWRRQCEQKGMSSATYPCAGHDTMGASSKRSLCAGISAVAITCFPFSLVLCTLHGTNIFSKVLVKYNTASSTGSISVAKCALIDVILSGINEGGGRKELIKIYIYIYIFFVLLQFTKFAIWTTTKKEKEKEIIWFG</sequence>
<evidence type="ECO:0000313" key="3">
    <source>
        <dbReference type="Proteomes" id="UP000583944"/>
    </source>
</evidence>
<feature type="transmembrane region" description="Helical" evidence="1">
    <location>
        <begin position="190"/>
        <end position="208"/>
    </location>
</feature>
<proteinExistence type="predicted"/>
<organism evidence="2 3">
    <name type="scientific">Trypanosoma cruzi</name>
    <dbReference type="NCBI Taxonomy" id="5693"/>
    <lineage>
        <taxon>Eukaryota</taxon>
        <taxon>Discoba</taxon>
        <taxon>Euglenozoa</taxon>
        <taxon>Kinetoplastea</taxon>
        <taxon>Metakinetoplastina</taxon>
        <taxon>Trypanosomatida</taxon>
        <taxon>Trypanosomatidae</taxon>
        <taxon>Trypanosoma</taxon>
        <taxon>Schizotrypanum</taxon>
    </lineage>
</organism>
<keyword evidence="1" id="KW-0472">Membrane</keyword>
<reference evidence="2 3" key="1">
    <citation type="journal article" date="2019" name="Genome Biol. Evol.">
        <title>Nanopore Sequencing Significantly Improves Genome Assembly of the Protozoan Parasite Trypanosoma cruzi.</title>
        <authorList>
            <person name="Diaz-Viraque F."/>
            <person name="Pita S."/>
            <person name="Greif G."/>
            <person name="de Souza R.C.M."/>
            <person name="Iraola G."/>
            <person name="Robello C."/>
        </authorList>
    </citation>
    <scope>NUCLEOTIDE SEQUENCE [LARGE SCALE GENOMIC DNA]</scope>
    <source>
        <strain evidence="2 3">Berenice</strain>
    </source>
</reference>
<comment type="caution">
    <text evidence="2">The sequence shown here is derived from an EMBL/GenBank/DDBJ whole genome shotgun (WGS) entry which is preliminary data.</text>
</comment>
<protein>
    <submittedName>
        <fullName evidence="2">Uncharacterized protein</fullName>
    </submittedName>
</protein>
<keyword evidence="1" id="KW-0812">Transmembrane</keyword>
<gene>
    <name evidence="2" type="ORF">ECC02_002164</name>
</gene>